<sequence>MNHLNSSSGATSTMKKLVGRLRGNSLTMPSSPPKDEGEVSSSSRAPSFRIRTPRLSRSPDLQHSPSAKKRHGKNGHYARDAHLALELWNAAYDALRDEGRCFGLVLAYENIISQELPDHLKIGGLNSSFRGKSANQRLDLLTAITAAGLGKRRGLKDTHADDMVKVVLDVARDQVESVVPAYRAASVAWPGLCTLTPLLLEPVVNRESFRKGLLHVVGRIPWYMHLAQLLLASSWEEDQRFREQKNETREKLVRLYRKVLEFEMNCVCATASAWNTAAKNVVGWSTMDKLVNSILDLDMQVVQIVETHCAEGIRSTLLHQCSDLDMGSEAAGESPAVHPLRTTQVAT</sequence>
<name>A0A167KCG4_METRR</name>
<proteinExistence type="predicted"/>
<evidence type="ECO:0000259" key="2">
    <source>
        <dbReference type="Pfam" id="PF17100"/>
    </source>
</evidence>
<dbReference type="OrthoDB" id="4919232at2759"/>
<gene>
    <name evidence="3" type="ORF">NOR_00129</name>
</gene>
<evidence type="ECO:0000313" key="4">
    <source>
        <dbReference type="Proteomes" id="UP000243498"/>
    </source>
</evidence>
<dbReference type="OMA" id="ELMMMIA"/>
<dbReference type="Proteomes" id="UP000243498">
    <property type="component" value="Unassembled WGS sequence"/>
</dbReference>
<evidence type="ECO:0000313" key="3">
    <source>
        <dbReference type="EMBL" id="OAA51536.1"/>
    </source>
</evidence>
<feature type="domain" description="NWD NACHT-NTPase N-terminal" evidence="2">
    <location>
        <begin position="86"/>
        <end position="298"/>
    </location>
</feature>
<dbReference type="STRING" id="1081105.A0A167KCG4"/>
<reference evidence="3 4" key="1">
    <citation type="journal article" date="2016" name="Genome Biol. Evol.">
        <title>Divergent and convergent evolution of fungal pathogenicity.</title>
        <authorList>
            <person name="Shang Y."/>
            <person name="Xiao G."/>
            <person name="Zheng P."/>
            <person name="Cen K."/>
            <person name="Zhan S."/>
            <person name="Wang C."/>
        </authorList>
    </citation>
    <scope>NUCLEOTIDE SEQUENCE [LARGE SCALE GENOMIC DNA]</scope>
    <source>
        <strain evidence="3 4">RCEF 4871</strain>
    </source>
</reference>
<feature type="region of interest" description="Disordered" evidence="1">
    <location>
        <begin position="1"/>
        <end position="75"/>
    </location>
</feature>
<evidence type="ECO:0000256" key="1">
    <source>
        <dbReference type="SAM" id="MobiDB-lite"/>
    </source>
</evidence>
<accession>A0A167KCG4</accession>
<feature type="compositionally biased region" description="Basic residues" evidence="1">
    <location>
        <begin position="66"/>
        <end position="75"/>
    </location>
</feature>
<keyword evidence="4" id="KW-1185">Reference proteome</keyword>
<dbReference type="Pfam" id="PF17100">
    <property type="entry name" value="NACHT_N"/>
    <property type="match status" value="1"/>
</dbReference>
<protein>
    <recommendedName>
        <fullName evidence="2">NWD NACHT-NTPase N-terminal domain-containing protein</fullName>
    </recommendedName>
</protein>
<dbReference type="AlphaFoldDB" id="A0A167KCG4"/>
<organism evidence="3 4">
    <name type="scientific">Metarhizium rileyi (strain RCEF 4871)</name>
    <name type="common">Nomuraea rileyi</name>
    <dbReference type="NCBI Taxonomy" id="1649241"/>
    <lineage>
        <taxon>Eukaryota</taxon>
        <taxon>Fungi</taxon>
        <taxon>Dikarya</taxon>
        <taxon>Ascomycota</taxon>
        <taxon>Pezizomycotina</taxon>
        <taxon>Sordariomycetes</taxon>
        <taxon>Hypocreomycetidae</taxon>
        <taxon>Hypocreales</taxon>
        <taxon>Clavicipitaceae</taxon>
        <taxon>Metarhizium</taxon>
    </lineage>
</organism>
<comment type="caution">
    <text evidence="3">The sequence shown here is derived from an EMBL/GenBank/DDBJ whole genome shotgun (WGS) entry which is preliminary data.</text>
</comment>
<dbReference type="InterPro" id="IPR031359">
    <property type="entry name" value="NACHT_N"/>
</dbReference>
<feature type="compositionally biased region" description="Polar residues" evidence="1">
    <location>
        <begin position="1"/>
        <end position="14"/>
    </location>
</feature>
<dbReference type="EMBL" id="AZHC01000001">
    <property type="protein sequence ID" value="OAA51536.1"/>
    <property type="molecule type" value="Genomic_DNA"/>
</dbReference>